<protein>
    <submittedName>
        <fullName evidence="3">Uncharacterized protein</fullName>
    </submittedName>
</protein>
<dbReference type="HOGENOM" id="CLU_663555_0_0_0"/>
<dbReference type="EnsemblBacteria" id="ABF39135">
    <property type="protein sequence ID" value="ABF39135"/>
    <property type="gene ID" value="Acid345_0130"/>
</dbReference>
<dbReference type="KEGG" id="aba:Acid345_0130"/>
<feature type="compositionally biased region" description="Pro residues" evidence="1">
    <location>
        <begin position="387"/>
        <end position="405"/>
    </location>
</feature>
<dbReference type="AlphaFoldDB" id="Q1IVG5"/>
<gene>
    <name evidence="3" type="ordered locus">Acid345_0130</name>
</gene>
<dbReference type="STRING" id="204669.Acid345_0130"/>
<feature type="compositionally biased region" description="Low complexity" evidence="1">
    <location>
        <begin position="267"/>
        <end position="286"/>
    </location>
</feature>
<feature type="compositionally biased region" description="Low complexity" evidence="1">
    <location>
        <begin position="327"/>
        <end position="347"/>
    </location>
</feature>
<feature type="chain" id="PRO_5004192062" evidence="2">
    <location>
        <begin position="17"/>
        <end position="414"/>
    </location>
</feature>
<evidence type="ECO:0000313" key="3">
    <source>
        <dbReference type="EMBL" id="ABF39135.1"/>
    </source>
</evidence>
<proteinExistence type="predicted"/>
<sequence>MRLLLSVLLLLSPLLAQESAPPAPSAPDDQEWIQKEVGLEQMFRNPPDRFASLLFNRIDKVKVNGVEKVRYSLSSAGLEAGKPYLFMAWELGADAPHLLLPAVQVDDKGVLHCNPDNKECPGGPGSEINVALSDRPGQPSRFVIADQDEKPIAIGEVIPNPSTVTDHDCTLETVLLRPDATMALVIGHGFHPEEDIKVISTSFDQHVTNAGEANDQGAYQTVLLPIAKDHDSGDTMVTMNSSQCELSTQFAWGATKSIAAEPAVAQESPTQAPTATSPATASETVVAPIRTATDQIQRAIADQAAAAEAEKHKPQLHAGPEPADVGPPADAQPTPEAPAAPSATTPQPDEKPNQTEPAPDATAKPETPPATENPPSEAQPEAKPAPADEPAPNPDATPAPPPAKPDAPEQTPHT</sequence>
<evidence type="ECO:0000313" key="4">
    <source>
        <dbReference type="Proteomes" id="UP000002432"/>
    </source>
</evidence>
<evidence type="ECO:0000256" key="2">
    <source>
        <dbReference type="SAM" id="SignalP"/>
    </source>
</evidence>
<evidence type="ECO:0000256" key="1">
    <source>
        <dbReference type="SAM" id="MobiDB-lite"/>
    </source>
</evidence>
<feature type="region of interest" description="Disordered" evidence="1">
    <location>
        <begin position="262"/>
        <end position="286"/>
    </location>
</feature>
<dbReference type="eggNOG" id="COG3170">
    <property type="taxonomic scope" value="Bacteria"/>
</dbReference>
<dbReference type="RefSeq" id="WP_011520937.1">
    <property type="nucleotide sequence ID" value="NC_008009.1"/>
</dbReference>
<organism evidence="3 4">
    <name type="scientific">Koribacter versatilis (strain Ellin345)</name>
    <dbReference type="NCBI Taxonomy" id="204669"/>
    <lineage>
        <taxon>Bacteria</taxon>
        <taxon>Pseudomonadati</taxon>
        <taxon>Acidobacteriota</taxon>
        <taxon>Terriglobia</taxon>
        <taxon>Terriglobales</taxon>
        <taxon>Candidatus Korobacteraceae</taxon>
        <taxon>Candidatus Korobacter</taxon>
    </lineage>
</organism>
<accession>Q1IVG5</accession>
<feature type="signal peptide" evidence="2">
    <location>
        <begin position="1"/>
        <end position="16"/>
    </location>
</feature>
<dbReference type="Proteomes" id="UP000002432">
    <property type="component" value="Chromosome"/>
</dbReference>
<reference evidence="3 4" key="1">
    <citation type="journal article" date="2009" name="Appl. Environ. Microbiol.">
        <title>Three genomes from the phylum Acidobacteria provide insight into the lifestyles of these microorganisms in soils.</title>
        <authorList>
            <person name="Ward N.L."/>
            <person name="Challacombe J.F."/>
            <person name="Janssen P.H."/>
            <person name="Henrissat B."/>
            <person name="Coutinho P.M."/>
            <person name="Wu M."/>
            <person name="Xie G."/>
            <person name="Haft D.H."/>
            <person name="Sait M."/>
            <person name="Badger J."/>
            <person name="Barabote R.D."/>
            <person name="Bradley B."/>
            <person name="Brettin T.S."/>
            <person name="Brinkac L.M."/>
            <person name="Bruce D."/>
            <person name="Creasy T."/>
            <person name="Daugherty S.C."/>
            <person name="Davidsen T.M."/>
            <person name="DeBoy R.T."/>
            <person name="Detter J.C."/>
            <person name="Dodson R.J."/>
            <person name="Durkin A.S."/>
            <person name="Ganapathy A."/>
            <person name="Gwinn-Giglio M."/>
            <person name="Han C.S."/>
            <person name="Khouri H."/>
            <person name="Kiss H."/>
            <person name="Kothari S.P."/>
            <person name="Madupu R."/>
            <person name="Nelson K.E."/>
            <person name="Nelson W.C."/>
            <person name="Paulsen I."/>
            <person name="Penn K."/>
            <person name="Ren Q."/>
            <person name="Rosovitz M.J."/>
            <person name="Selengut J.D."/>
            <person name="Shrivastava S."/>
            <person name="Sullivan S.A."/>
            <person name="Tapia R."/>
            <person name="Thompson L.S."/>
            <person name="Watkins K.L."/>
            <person name="Yang Q."/>
            <person name="Yu C."/>
            <person name="Zafar N."/>
            <person name="Zhou L."/>
            <person name="Kuske C.R."/>
        </authorList>
    </citation>
    <scope>NUCLEOTIDE SEQUENCE [LARGE SCALE GENOMIC DNA]</scope>
    <source>
        <strain evidence="3 4">Ellin345</strain>
    </source>
</reference>
<name>Q1IVG5_KORVE</name>
<feature type="compositionally biased region" description="Low complexity" evidence="1">
    <location>
        <begin position="374"/>
        <end position="386"/>
    </location>
</feature>
<dbReference type="OrthoDB" id="117401at2"/>
<keyword evidence="4" id="KW-1185">Reference proteome</keyword>
<keyword evidence="2" id="KW-0732">Signal</keyword>
<feature type="region of interest" description="Disordered" evidence="1">
    <location>
        <begin position="302"/>
        <end position="414"/>
    </location>
</feature>
<dbReference type="EMBL" id="CP000360">
    <property type="protein sequence ID" value="ABF39135.1"/>
    <property type="molecule type" value="Genomic_DNA"/>
</dbReference>